<dbReference type="PANTHER" id="PTHR42734:SF5">
    <property type="entry name" value="IRON TRANSPORT SYSTEM ATP-BINDING PROTEIN HI_0361-RELATED"/>
    <property type="match status" value="1"/>
</dbReference>
<sequence>MSPVVDLDRLCVRRGDVHALADVTARLRPGVVTALVGHNGAGKSTLLDVLAGVRPPTSGRVLGLRGRSVAYVPQRSAVPDDLPVTVGDVLAMGRWREVGPWRRLGAADRALVAQVADRLELAGLLRRPLSSVSGGQRQRALVGQGLVARADVLLVDEPTAGVDTGTREALLAAIADEAGRGALVVHATHEQAAVDRAGAVLALDAGRLAR</sequence>
<dbReference type="EMBL" id="FOMD01000005">
    <property type="protein sequence ID" value="SFD63710.1"/>
    <property type="molecule type" value="Genomic_DNA"/>
</dbReference>
<dbReference type="PANTHER" id="PTHR42734">
    <property type="entry name" value="METAL TRANSPORT SYSTEM ATP-BINDING PROTEIN TM_0124-RELATED"/>
    <property type="match status" value="1"/>
</dbReference>
<dbReference type="SMART" id="SM00382">
    <property type="entry name" value="AAA"/>
    <property type="match status" value="1"/>
</dbReference>
<keyword evidence="7" id="KW-1185">Reference proteome</keyword>
<accession>A0A1I1U730</accession>
<dbReference type="RefSeq" id="WP_207506785.1">
    <property type="nucleotide sequence ID" value="NZ_BNAC01000001.1"/>
</dbReference>
<evidence type="ECO:0000259" key="5">
    <source>
        <dbReference type="PROSITE" id="PS50893"/>
    </source>
</evidence>
<dbReference type="GO" id="GO:0016887">
    <property type="term" value="F:ATP hydrolysis activity"/>
    <property type="evidence" value="ECO:0007669"/>
    <property type="project" value="InterPro"/>
</dbReference>
<evidence type="ECO:0000256" key="2">
    <source>
        <dbReference type="ARBA" id="ARBA00022448"/>
    </source>
</evidence>
<dbReference type="PROSITE" id="PS00211">
    <property type="entry name" value="ABC_TRANSPORTER_1"/>
    <property type="match status" value="1"/>
</dbReference>
<dbReference type="STRING" id="1225127.SAMN05661030_3837"/>
<dbReference type="AlphaFoldDB" id="A0A1I1U730"/>
<dbReference type="PROSITE" id="PS50893">
    <property type="entry name" value="ABC_TRANSPORTER_2"/>
    <property type="match status" value="1"/>
</dbReference>
<gene>
    <name evidence="6" type="ORF">SAMN05661030_3837</name>
</gene>
<protein>
    <submittedName>
        <fullName evidence="6">Zinc/manganese transport system ATP-binding protein</fullName>
    </submittedName>
</protein>
<dbReference type="InterPro" id="IPR003439">
    <property type="entry name" value="ABC_transporter-like_ATP-bd"/>
</dbReference>
<organism evidence="6 7">
    <name type="scientific">Klenkia taihuensis</name>
    <dbReference type="NCBI Taxonomy" id="1225127"/>
    <lineage>
        <taxon>Bacteria</taxon>
        <taxon>Bacillati</taxon>
        <taxon>Actinomycetota</taxon>
        <taxon>Actinomycetes</taxon>
        <taxon>Geodermatophilales</taxon>
        <taxon>Geodermatophilaceae</taxon>
        <taxon>Klenkia</taxon>
    </lineage>
</organism>
<evidence type="ECO:0000313" key="6">
    <source>
        <dbReference type="EMBL" id="SFD63710.1"/>
    </source>
</evidence>
<comment type="similarity">
    <text evidence="1">Belongs to the ABC transporter superfamily.</text>
</comment>
<keyword evidence="2" id="KW-0813">Transport</keyword>
<dbReference type="InterPro" id="IPR047748">
    <property type="entry name" value="AztA-like"/>
</dbReference>
<dbReference type="Pfam" id="PF00005">
    <property type="entry name" value="ABC_tran"/>
    <property type="match status" value="1"/>
</dbReference>
<keyword evidence="3" id="KW-0547">Nucleotide-binding</keyword>
<dbReference type="NCBIfam" id="NF040873">
    <property type="entry name" value="AztA"/>
    <property type="match status" value="1"/>
</dbReference>
<dbReference type="SUPFAM" id="SSF52540">
    <property type="entry name" value="P-loop containing nucleoside triphosphate hydrolases"/>
    <property type="match status" value="1"/>
</dbReference>
<dbReference type="InterPro" id="IPR017871">
    <property type="entry name" value="ABC_transporter-like_CS"/>
</dbReference>
<evidence type="ECO:0000256" key="3">
    <source>
        <dbReference type="ARBA" id="ARBA00022741"/>
    </source>
</evidence>
<dbReference type="InterPro" id="IPR027417">
    <property type="entry name" value="P-loop_NTPase"/>
</dbReference>
<dbReference type="Gene3D" id="3.40.50.300">
    <property type="entry name" value="P-loop containing nucleotide triphosphate hydrolases"/>
    <property type="match status" value="1"/>
</dbReference>
<name>A0A1I1U730_9ACTN</name>
<dbReference type="GO" id="GO:0005524">
    <property type="term" value="F:ATP binding"/>
    <property type="evidence" value="ECO:0007669"/>
    <property type="project" value="UniProtKB-KW"/>
</dbReference>
<dbReference type="InterPro" id="IPR003593">
    <property type="entry name" value="AAA+_ATPase"/>
</dbReference>
<dbReference type="Proteomes" id="UP000199022">
    <property type="component" value="Unassembled WGS sequence"/>
</dbReference>
<evidence type="ECO:0000256" key="4">
    <source>
        <dbReference type="ARBA" id="ARBA00022840"/>
    </source>
</evidence>
<keyword evidence="4 6" id="KW-0067">ATP-binding</keyword>
<dbReference type="InterPro" id="IPR050153">
    <property type="entry name" value="Metal_Ion_Import_ABC"/>
</dbReference>
<proteinExistence type="inferred from homology"/>
<evidence type="ECO:0000256" key="1">
    <source>
        <dbReference type="ARBA" id="ARBA00005417"/>
    </source>
</evidence>
<feature type="domain" description="ABC transporter" evidence="5">
    <location>
        <begin position="5"/>
        <end position="210"/>
    </location>
</feature>
<evidence type="ECO:0000313" key="7">
    <source>
        <dbReference type="Proteomes" id="UP000199022"/>
    </source>
</evidence>
<reference evidence="7" key="1">
    <citation type="submission" date="2016-10" db="EMBL/GenBank/DDBJ databases">
        <authorList>
            <person name="Varghese N."/>
            <person name="Submissions S."/>
        </authorList>
    </citation>
    <scope>NUCLEOTIDE SEQUENCE [LARGE SCALE GENOMIC DNA]</scope>
    <source>
        <strain evidence="7">DSM 45962</strain>
    </source>
</reference>